<evidence type="ECO:0000313" key="3">
    <source>
        <dbReference type="Proteomes" id="UP000223968"/>
    </source>
</evidence>
<dbReference type="PANTHER" id="PTHR38048">
    <property type="entry name" value="EXPRESSED PROTEIN"/>
    <property type="match status" value="1"/>
</dbReference>
<proteinExistence type="predicted"/>
<gene>
    <name evidence="2" type="ORF">AJ79_01494</name>
</gene>
<sequence>MPKLLWADTPMSLISETGFEERSDIPPGHFAITCAQNMAKLHNTIMRCFNASYNQCLAVEPDTVDASDFLFYNRALYEHIHAHHDTEEKVSFPDLVKLTGVKDIMDKNIQEHKDFEAALDKFREYVYETDAKSYNGKRLQEVMDDLAPVLHKHLVGEIPTLLDLAKYDSKKLEAWWGQTATKAAGGVDLFRWEDNGADSFAWLASVYRDAPVALGCNDVTFPVDGDLRSYPPIPSFVKYISKYILERRYAGSWRFNPCDGFGKPRPLAFPNPT</sequence>
<organism evidence="2 3">
    <name type="scientific">Helicocarpus griseus UAMH5409</name>
    <dbReference type="NCBI Taxonomy" id="1447875"/>
    <lineage>
        <taxon>Eukaryota</taxon>
        <taxon>Fungi</taxon>
        <taxon>Dikarya</taxon>
        <taxon>Ascomycota</taxon>
        <taxon>Pezizomycotina</taxon>
        <taxon>Eurotiomycetes</taxon>
        <taxon>Eurotiomycetidae</taxon>
        <taxon>Onygenales</taxon>
        <taxon>Ajellomycetaceae</taxon>
        <taxon>Helicocarpus</taxon>
    </lineage>
</organism>
<evidence type="ECO:0000259" key="1">
    <source>
        <dbReference type="Pfam" id="PF01814"/>
    </source>
</evidence>
<comment type="caution">
    <text evidence="2">The sequence shown here is derived from an EMBL/GenBank/DDBJ whole genome shotgun (WGS) entry which is preliminary data.</text>
</comment>
<feature type="domain" description="Hemerythrin-like" evidence="1">
    <location>
        <begin position="42"/>
        <end position="157"/>
    </location>
</feature>
<dbReference type="PANTHER" id="PTHR38048:SF2">
    <property type="entry name" value="HEMERYTHRIN-LIKE DOMAIN-CONTAINING PROTEIN"/>
    <property type="match status" value="1"/>
</dbReference>
<protein>
    <recommendedName>
        <fullName evidence="1">Hemerythrin-like domain-containing protein</fullName>
    </recommendedName>
</protein>
<dbReference type="Gene3D" id="1.20.120.520">
    <property type="entry name" value="nmb1532 protein domain like"/>
    <property type="match status" value="1"/>
</dbReference>
<dbReference type="Proteomes" id="UP000223968">
    <property type="component" value="Unassembled WGS sequence"/>
</dbReference>
<dbReference type="Pfam" id="PF01814">
    <property type="entry name" value="Hemerythrin"/>
    <property type="match status" value="1"/>
</dbReference>
<name>A0A2B7Y6L5_9EURO</name>
<keyword evidence="3" id="KW-1185">Reference proteome</keyword>
<dbReference type="InterPro" id="IPR012312">
    <property type="entry name" value="Hemerythrin-like"/>
</dbReference>
<evidence type="ECO:0000313" key="2">
    <source>
        <dbReference type="EMBL" id="PGH16850.1"/>
    </source>
</evidence>
<accession>A0A2B7Y6L5</accession>
<reference evidence="2 3" key="1">
    <citation type="submission" date="2017-10" db="EMBL/GenBank/DDBJ databases">
        <title>Comparative genomics in systemic dimorphic fungi from Ajellomycetaceae.</title>
        <authorList>
            <person name="Munoz J.F."/>
            <person name="Mcewen J.G."/>
            <person name="Clay O.K."/>
            <person name="Cuomo C.A."/>
        </authorList>
    </citation>
    <scope>NUCLEOTIDE SEQUENCE [LARGE SCALE GENOMIC DNA]</scope>
    <source>
        <strain evidence="2 3">UAMH5409</strain>
    </source>
</reference>
<dbReference type="OrthoDB" id="58416at2759"/>
<dbReference type="EMBL" id="PDNB01000014">
    <property type="protein sequence ID" value="PGH16850.1"/>
    <property type="molecule type" value="Genomic_DNA"/>
</dbReference>
<dbReference type="InterPro" id="IPR053206">
    <property type="entry name" value="Dimeric_xanthone_biosynth"/>
</dbReference>
<dbReference type="AlphaFoldDB" id="A0A2B7Y6L5"/>